<evidence type="ECO:0000256" key="3">
    <source>
        <dbReference type="ARBA" id="ARBA00022769"/>
    </source>
</evidence>
<keyword evidence="5 7" id="KW-0234">DNA repair</keyword>
<dbReference type="InterPro" id="IPR035901">
    <property type="entry name" value="GIY-YIG_endonuc_sf"/>
</dbReference>
<dbReference type="Pfam" id="PF22920">
    <property type="entry name" value="UvrC_RNaseH"/>
    <property type="match status" value="1"/>
</dbReference>
<dbReference type="InterPro" id="IPR010994">
    <property type="entry name" value="RuvA_2-like"/>
</dbReference>
<dbReference type="GO" id="GO:0009380">
    <property type="term" value="C:excinuclease repair complex"/>
    <property type="evidence" value="ECO:0007669"/>
    <property type="project" value="InterPro"/>
</dbReference>
<dbReference type="Gene3D" id="3.40.1440.10">
    <property type="entry name" value="GIY-YIG endonuclease"/>
    <property type="match status" value="1"/>
</dbReference>
<dbReference type="NCBIfam" id="TIGR00194">
    <property type="entry name" value="uvrC"/>
    <property type="match status" value="1"/>
</dbReference>
<dbReference type="InterPro" id="IPR050066">
    <property type="entry name" value="UvrABC_protein_C"/>
</dbReference>
<dbReference type="Pfam" id="PF08459">
    <property type="entry name" value="UvrC_RNaseH_dom"/>
    <property type="match status" value="1"/>
</dbReference>
<comment type="subcellular location">
    <subcellularLocation>
        <location evidence="7">Cytoplasm</location>
    </subcellularLocation>
</comment>
<dbReference type="InterPro" id="IPR000305">
    <property type="entry name" value="GIY-YIG_endonuc"/>
</dbReference>
<keyword evidence="3 7" id="KW-0228">DNA excision</keyword>
<dbReference type="GO" id="GO:0005737">
    <property type="term" value="C:cytoplasm"/>
    <property type="evidence" value="ECO:0007669"/>
    <property type="project" value="UniProtKB-SubCell"/>
</dbReference>
<protein>
    <recommendedName>
        <fullName evidence="7">UvrABC system protein C</fullName>
        <shortName evidence="7">Protein UvrC</shortName>
    </recommendedName>
    <alternativeName>
        <fullName evidence="7">Excinuclease ABC subunit C</fullName>
    </alternativeName>
</protein>
<dbReference type="Gene3D" id="3.30.420.340">
    <property type="entry name" value="UvrC, RNAse H endonuclease domain"/>
    <property type="match status" value="1"/>
</dbReference>
<dbReference type="PANTHER" id="PTHR30562:SF1">
    <property type="entry name" value="UVRABC SYSTEM PROTEIN C"/>
    <property type="match status" value="1"/>
</dbReference>
<dbReference type="FunFam" id="3.40.1440.10:FF:000001">
    <property type="entry name" value="UvrABC system protein C"/>
    <property type="match status" value="1"/>
</dbReference>
<dbReference type="GO" id="GO:0003677">
    <property type="term" value="F:DNA binding"/>
    <property type="evidence" value="ECO:0007669"/>
    <property type="project" value="UniProtKB-UniRule"/>
</dbReference>
<comment type="similarity">
    <text evidence="7">Belongs to the UvrC family.</text>
</comment>
<dbReference type="SUPFAM" id="SSF82771">
    <property type="entry name" value="GIY-YIG endonuclease"/>
    <property type="match status" value="1"/>
</dbReference>
<dbReference type="CDD" id="cd10434">
    <property type="entry name" value="GIY-YIG_UvrC_Cho"/>
    <property type="match status" value="1"/>
</dbReference>
<dbReference type="Gene3D" id="1.10.150.20">
    <property type="entry name" value="5' to 3' exonuclease, C-terminal subdomain"/>
    <property type="match status" value="1"/>
</dbReference>
<dbReference type="HAMAP" id="MF_00203">
    <property type="entry name" value="UvrC"/>
    <property type="match status" value="1"/>
</dbReference>
<evidence type="ECO:0000313" key="10">
    <source>
        <dbReference type="EMBL" id="OEK06870.1"/>
    </source>
</evidence>
<dbReference type="Pfam" id="PF01541">
    <property type="entry name" value="GIY-YIG"/>
    <property type="match status" value="1"/>
</dbReference>
<dbReference type="PROSITE" id="PS50165">
    <property type="entry name" value="UVRC"/>
    <property type="match status" value="1"/>
</dbReference>
<dbReference type="AlphaFoldDB" id="A0A1E5T688"/>
<dbReference type="InterPro" id="IPR004791">
    <property type="entry name" value="UvrC"/>
</dbReference>
<evidence type="ECO:0000256" key="2">
    <source>
        <dbReference type="ARBA" id="ARBA00022763"/>
    </source>
</evidence>
<dbReference type="SUPFAM" id="SSF46600">
    <property type="entry name" value="C-terminal UvrC-binding domain of UvrB"/>
    <property type="match status" value="1"/>
</dbReference>
<dbReference type="SUPFAM" id="SSF47781">
    <property type="entry name" value="RuvA domain 2-like"/>
    <property type="match status" value="1"/>
</dbReference>
<keyword evidence="4 7" id="KW-0267">Excision nuclease</keyword>
<evidence type="ECO:0000259" key="9">
    <source>
        <dbReference type="PROSITE" id="PS50165"/>
    </source>
</evidence>
<evidence type="ECO:0000256" key="7">
    <source>
        <dbReference type="HAMAP-Rule" id="MF_00203"/>
    </source>
</evidence>
<comment type="subunit">
    <text evidence="7">Interacts with UvrB in an incision complex.</text>
</comment>
<keyword evidence="2 7" id="KW-0227">DNA damage</keyword>
<dbReference type="EMBL" id="MDGQ01000003">
    <property type="protein sequence ID" value="OEK06870.1"/>
    <property type="molecule type" value="Genomic_DNA"/>
</dbReference>
<keyword evidence="11" id="KW-1185">Reference proteome</keyword>
<dbReference type="Proteomes" id="UP000095552">
    <property type="component" value="Unassembled WGS sequence"/>
</dbReference>
<evidence type="ECO:0000256" key="5">
    <source>
        <dbReference type="ARBA" id="ARBA00023204"/>
    </source>
</evidence>
<comment type="function">
    <text evidence="7">The UvrABC repair system catalyzes the recognition and processing of DNA lesions. UvrC both incises the 5' and 3' sides of the lesion. The N-terminal half is responsible for the 3' incision and the C-terminal half is responsible for the 5' incision.</text>
</comment>
<keyword evidence="6 7" id="KW-0742">SOS response</keyword>
<evidence type="ECO:0000313" key="11">
    <source>
        <dbReference type="Proteomes" id="UP000095552"/>
    </source>
</evidence>
<dbReference type="SMART" id="SM00465">
    <property type="entry name" value="GIYc"/>
    <property type="match status" value="1"/>
</dbReference>
<evidence type="ECO:0000259" key="8">
    <source>
        <dbReference type="PROSITE" id="PS50164"/>
    </source>
</evidence>
<dbReference type="GO" id="GO:0006289">
    <property type="term" value="P:nucleotide-excision repair"/>
    <property type="evidence" value="ECO:0007669"/>
    <property type="project" value="UniProtKB-UniRule"/>
</dbReference>
<evidence type="ECO:0000256" key="1">
    <source>
        <dbReference type="ARBA" id="ARBA00022490"/>
    </source>
</evidence>
<dbReference type="GO" id="GO:0009381">
    <property type="term" value="F:excinuclease ABC activity"/>
    <property type="evidence" value="ECO:0007669"/>
    <property type="project" value="UniProtKB-UniRule"/>
</dbReference>
<dbReference type="PROSITE" id="PS50164">
    <property type="entry name" value="GIY_YIG"/>
    <property type="match status" value="1"/>
</dbReference>
<comment type="caution">
    <text evidence="10">The sequence shown here is derived from an EMBL/GenBank/DDBJ whole genome shotgun (WGS) entry which is preliminary data.</text>
</comment>
<dbReference type="OrthoDB" id="9804933at2"/>
<accession>A0A1E5T688</accession>
<dbReference type="InterPro" id="IPR038476">
    <property type="entry name" value="UvrC_RNase_H_dom_sf"/>
</dbReference>
<sequence length="602" mass="69361">MEVTRFSPSEISKLPDSPGVYRYFNEEGILIYVGKAKSLRKRVSSYFNKNQGVNRKTKRLVTEIKAIEITLVNSEFDALLLENNLIKQNQPKYNILLKDDKTFPYICVSNERFPRVYSTRKLIHSNGTYFGPYANVKVMNNVLKLINTLFTLRTCRFDLSEENINKGKFKVCLEYHIGNCKGPCEGLQSEEEYLKDIDQAKNILKGNLSIPKNYFKERMIEASTQLEFEQAQRFKEKLDMVDRFQSKSIVVSPKIADLDVFTIIADEKYAFVNYLRIKNGTINLSQTSEVKKKLNESDEEILMLLLVQLRDQYQSSAKEVLVNKPVSFVSENFKTIQPQIGDKKKLIDLSLKNALFAKKEKYAALENVKDKGNRVLKQLQSDLQLKELPTHIECFDNSNIQGTNPVASMVCFKMGRPSKKDYRHYKIKTVVGPDDFGSMKEVVGRRYKRLVEENSPLPKLIVIDGGKGQLNAACDALVELNLYGKIPIIGIAKRLEELYFPGDQFPLHIDKKSEALRLIQRLRDEAHRFAITFHRDLRSKNSFQFELENVKGLGRVTVDKLLKEFRTMSKIEAASTEELIPIVGEARARLIQNFFQQKEQKK</sequence>
<dbReference type="GO" id="GO:0009432">
    <property type="term" value="P:SOS response"/>
    <property type="evidence" value="ECO:0007669"/>
    <property type="project" value="UniProtKB-UniRule"/>
</dbReference>
<dbReference type="InterPro" id="IPR001162">
    <property type="entry name" value="UvrC_RNase_H_dom"/>
</dbReference>
<feature type="domain" description="GIY-YIG" evidence="8">
    <location>
        <begin position="16"/>
        <end position="95"/>
    </location>
</feature>
<dbReference type="RefSeq" id="WP_069834182.1">
    <property type="nucleotide sequence ID" value="NZ_MDGQ01000003.1"/>
</dbReference>
<organism evidence="10 11">
    <name type="scientific">Roseivirga misakiensis</name>
    <dbReference type="NCBI Taxonomy" id="1563681"/>
    <lineage>
        <taxon>Bacteria</taxon>
        <taxon>Pseudomonadati</taxon>
        <taxon>Bacteroidota</taxon>
        <taxon>Cytophagia</taxon>
        <taxon>Cytophagales</taxon>
        <taxon>Roseivirgaceae</taxon>
        <taxon>Roseivirga</taxon>
    </lineage>
</organism>
<feature type="domain" description="UvrC family homology region profile" evidence="9">
    <location>
        <begin position="264"/>
        <end position="477"/>
    </location>
</feature>
<evidence type="ECO:0000256" key="4">
    <source>
        <dbReference type="ARBA" id="ARBA00022881"/>
    </source>
</evidence>
<dbReference type="STRING" id="1563681.BFP71_04230"/>
<keyword evidence="1 7" id="KW-0963">Cytoplasm</keyword>
<gene>
    <name evidence="7" type="primary">uvrC</name>
    <name evidence="10" type="ORF">BFP71_04230</name>
</gene>
<evidence type="ECO:0000256" key="6">
    <source>
        <dbReference type="ARBA" id="ARBA00023236"/>
    </source>
</evidence>
<reference evidence="10 11" key="1">
    <citation type="submission" date="2016-08" db="EMBL/GenBank/DDBJ databases">
        <title>Draft genome of Fabibacter sp. strain SK-8.</title>
        <authorList>
            <person name="Wong S.-K."/>
            <person name="Hamasaki K."/>
            <person name="Yoshizawa S."/>
        </authorList>
    </citation>
    <scope>NUCLEOTIDE SEQUENCE [LARGE SCALE GENOMIC DNA]</scope>
    <source>
        <strain evidence="10 11">SK-8</strain>
    </source>
</reference>
<dbReference type="InterPro" id="IPR036876">
    <property type="entry name" value="UVR_dom_sf"/>
</dbReference>
<dbReference type="PANTHER" id="PTHR30562">
    <property type="entry name" value="UVRC/OXIDOREDUCTASE"/>
    <property type="match status" value="1"/>
</dbReference>
<proteinExistence type="inferred from homology"/>
<dbReference type="InterPro" id="IPR047296">
    <property type="entry name" value="GIY-YIG_UvrC_Cho"/>
</dbReference>
<name>A0A1E5T688_9BACT</name>